<keyword evidence="2" id="KW-0489">Methyltransferase</keyword>
<gene>
    <name evidence="2" type="ORF">GHK62_06515</name>
</gene>
<evidence type="ECO:0000259" key="1">
    <source>
        <dbReference type="Pfam" id="PF08241"/>
    </source>
</evidence>
<dbReference type="CDD" id="cd02440">
    <property type="entry name" value="AdoMet_MTases"/>
    <property type="match status" value="1"/>
</dbReference>
<name>A0A6N7LBX7_SINTE</name>
<evidence type="ECO:0000313" key="2">
    <source>
        <dbReference type="EMBL" id="MQX14425.1"/>
    </source>
</evidence>
<dbReference type="Pfam" id="PF08241">
    <property type="entry name" value="Methyltransf_11"/>
    <property type="match status" value="1"/>
</dbReference>
<accession>A0A6N7LBX7</accession>
<feature type="domain" description="Methyltransferase type 11" evidence="1">
    <location>
        <begin position="43"/>
        <end position="136"/>
    </location>
</feature>
<dbReference type="SUPFAM" id="SSF53335">
    <property type="entry name" value="S-adenosyl-L-methionine-dependent methyltransferases"/>
    <property type="match status" value="1"/>
</dbReference>
<dbReference type="PANTHER" id="PTHR43591:SF24">
    <property type="entry name" value="2-METHOXY-6-POLYPRENYL-1,4-BENZOQUINOL METHYLASE, MITOCHONDRIAL"/>
    <property type="match status" value="1"/>
</dbReference>
<keyword evidence="2" id="KW-0808">Transferase</keyword>
<organism evidence="2 3">
    <name type="scientific">Sinorhizobium terangae</name>
    <dbReference type="NCBI Taxonomy" id="110322"/>
    <lineage>
        <taxon>Bacteria</taxon>
        <taxon>Pseudomonadati</taxon>
        <taxon>Pseudomonadota</taxon>
        <taxon>Alphaproteobacteria</taxon>
        <taxon>Hyphomicrobiales</taxon>
        <taxon>Rhizobiaceae</taxon>
        <taxon>Sinorhizobium/Ensifer group</taxon>
        <taxon>Sinorhizobium</taxon>
    </lineage>
</organism>
<comment type="caution">
    <text evidence="2">The sequence shown here is derived from an EMBL/GenBank/DDBJ whole genome shotgun (WGS) entry which is preliminary data.</text>
</comment>
<dbReference type="Gene3D" id="3.40.50.150">
    <property type="entry name" value="Vaccinia Virus protein VP39"/>
    <property type="match status" value="1"/>
</dbReference>
<keyword evidence="3" id="KW-1185">Reference proteome</keyword>
<dbReference type="EMBL" id="WITC01000031">
    <property type="protein sequence ID" value="MQX14425.1"/>
    <property type="molecule type" value="Genomic_DNA"/>
</dbReference>
<reference evidence="2 3" key="1">
    <citation type="journal article" date="2013" name="Genome Biol.">
        <title>Comparative genomics of the core and accessory genomes of 48 Sinorhizobium strains comprising five genospecies.</title>
        <authorList>
            <person name="Sugawara M."/>
            <person name="Epstein B."/>
            <person name="Badgley B.D."/>
            <person name="Unno T."/>
            <person name="Xu L."/>
            <person name="Reese J."/>
            <person name="Gyaneshwar P."/>
            <person name="Denny R."/>
            <person name="Mudge J."/>
            <person name="Bharti A.K."/>
            <person name="Farmer A.D."/>
            <person name="May G.D."/>
            <person name="Woodward J.E."/>
            <person name="Medigue C."/>
            <person name="Vallenet D."/>
            <person name="Lajus A."/>
            <person name="Rouy Z."/>
            <person name="Martinez-Vaz B."/>
            <person name="Tiffin P."/>
            <person name="Young N.D."/>
            <person name="Sadowsky M.J."/>
        </authorList>
    </citation>
    <scope>NUCLEOTIDE SEQUENCE [LARGE SCALE GENOMIC DNA]</scope>
    <source>
        <strain evidence="2 3">USDA4894</strain>
    </source>
</reference>
<dbReference type="AlphaFoldDB" id="A0A6N7LBX7"/>
<dbReference type="InterPro" id="IPR029063">
    <property type="entry name" value="SAM-dependent_MTases_sf"/>
</dbReference>
<dbReference type="InterPro" id="IPR013216">
    <property type="entry name" value="Methyltransf_11"/>
</dbReference>
<sequence length="269" mass="29074">MTAASTFNASTGNGYELQMGRWSRRLAVPFLAFAGISSGERVLDVGCGTGSLTFLLSERSDLAAICGIDYAPPYIEHATHRNSDPRISFRVGDACALPFPDAAFDRVLSLLMLHFVSEPHRAVAEMRRVARPGATVAATVWDARGGFVAGRVFLDTAAALDPAAGLLRARACTRPMTRPGELESAWRQAGLTNIETAELAIRMEYASFDDYWAPYLGKDGPGAEYVATLDERARVRLRDAVRSAYLDGDVDGPRSYLAVAWAVKGIVTP</sequence>
<dbReference type="RefSeq" id="WP_153437505.1">
    <property type="nucleotide sequence ID" value="NZ_CP121659.1"/>
</dbReference>
<dbReference type="PANTHER" id="PTHR43591">
    <property type="entry name" value="METHYLTRANSFERASE"/>
    <property type="match status" value="1"/>
</dbReference>
<proteinExistence type="predicted"/>
<dbReference type="OrthoDB" id="9795634at2"/>
<dbReference type="GO" id="GO:0008757">
    <property type="term" value="F:S-adenosylmethionine-dependent methyltransferase activity"/>
    <property type="evidence" value="ECO:0007669"/>
    <property type="project" value="InterPro"/>
</dbReference>
<dbReference type="Proteomes" id="UP000439983">
    <property type="component" value="Unassembled WGS sequence"/>
</dbReference>
<protein>
    <submittedName>
        <fullName evidence="2">Methyltransferase domain-containing protein</fullName>
    </submittedName>
</protein>
<evidence type="ECO:0000313" key="3">
    <source>
        <dbReference type="Proteomes" id="UP000439983"/>
    </source>
</evidence>
<dbReference type="GO" id="GO:0032259">
    <property type="term" value="P:methylation"/>
    <property type="evidence" value="ECO:0007669"/>
    <property type="project" value="UniProtKB-KW"/>
</dbReference>